<evidence type="ECO:0000313" key="2">
    <source>
        <dbReference type="EMBL" id="QHU30602.1"/>
    </source>
</evidence>
<feature type="compositionally biased region" description="Basic residues" evidence="1">
    <location>
        <begin position="9"/>
        <end position="21"/>
    </location>
</feature>
<reference evidence="2" key="1">
    <citation type="journal article" date="2020" name="Nature">
        <title>Giant virus diversity and host interactions through global metagenomics.</title>
        <authorList>
            <person name="Schulz F."/>
            <person name="Roux S."/>
            <person name="Paez-Espino D."/>
            <person name="Jungbluth S."/>
            <person name="Walsh D.A."/>
            <person name="Denef V.J."/>
            <person name="McMahon K.D."/>
            <person name="Konstantinidis K.T."/>
            <person name="Eloe-Fadrosh E.A."/>
            <person name="Kyrpides N.C."/>
            <person name="Woyke T."/>
        </authorList>
    </citation>
    <scope>NUCLEOTIDE SEQUENCE</scope>
    <source>
        <strain evidence="2">GVMAG-M-3300027833-19</strain>
    </source>
</reference>
<feature type="region of interest" description="Disordered" evidence="1">
    <location>
        <begin position="1"/>
        <end position="21"/>
    </location>
</feature>
<proteinExistence type="predicted"/>
<evidence type="ECO:0000256" key="1">
    <source>
        <dbReference type="SAM" id="MobiDB-lite"/>
    </source>
</evidence>
<name>A0A6C0LMW5_9ZZZZ</name>
<dbReference type="EMBL" id="MN740510">
    <property type="protein sequence ID" value="QHU30602.1"/>
    <property type="molecule type" value="Genomic_DNA"/>
</dbReference>
<protein>
    <submittedName>
        <fullName evidence="2">Uncharacterized protein</fullName>
    </submittedName>
</protein>
<dbReference type="AlphaFoldDB" id="A0A6C0LMW5"/>
<sequence>MEQESERKRGSRGTRRYRHRNRKHKNNIITMDIIENDIKVRDWNILDYYWRIGML</sequence>
<accession>A0A6C0LMW5</accession>
<organism evidence="2">
    <name type="scientific">viral metagenome</name>
    <dbReference type="NCBI Taxonomy" id="1070528"/>
    <lineage>
        <taxon>unclassified sequences</taxon>
        <taxon>metagenomes</taxon>
        <taxon>organismal metagenomes</taxon>
    </lineage>
</organism>